<feature type="coiled-coil region" evidence="6">
    <location>
        <begin position="427"/>
        <end position="465"/>
    </location>
</feature>
<evidence type="ECO:0000256" key="5">
    <source>
        <dbReference type="ARBA" id="ARBA00022777"/>
    </source>
</evidence>
<keyword evidence="5" id="KW-0418">Kinase</keyword>
<reference evidence="9 10" key="1">
    <citation type="submission" date="2020-08" db="EMBL/GenBank/DDBJ databases">
        <title>Genomic Encyclopedia of Type Strains, Phase IV (KMG-IV): sequencing the most valuable type-strain genomes for metagenomic binning, comparative biology and taxonomic classification.</title>
        <authorList>
            <person name="Goeker M."/>
        </authorList>
    </citation>
    <scope>NUCLEOTIDE SEQUENCE [LARGE SCALE GENOMIC DNA]</scope>
    <source>
        <strain evidence="9 10">DSM 29854</strain>
    </source>
</reference>
<dbReference type="EMBL" id="JACJIQ010000001">
    <property type="protein sequence ID" value="MBA9075322.1"/>
    <property type="molecule type" value="Genomic_DNA"/>
</dbReference>
<feature type="coiled-coil region" evidence="6">
    <location>
        <begin position="140"/>
        <end position="178"/>
    </location>
</feature>
<gene>
    <name evidence="9" type="ORF">FHS90_000019</name>
</gene>
<dbReference type="InterPro" id="IPR035965">
    <property type="entry name" value="PAS-like_dom_sf"/>
</dbReference>
<dbReference type="PROSITE" id="PS50109">
    <property type="entry name" value="HIS_KIN"/>
    <property type="match status" value="1"/>
</dbReference>
<dbReference type="NCBIfam" id="TIGR00229">
    <property type="entry name" value="sensory_box"/>
    <property type="match status" value="1"/>
</dbReference>
<dbReference type="InterPro" id="IPR052162">
    <property type="entry name" value="Sensor_kinase/Photoreceptor"/>
</dbReference>
<dbReference type="InterPro" id="IPR003594">
    <property type="entry name" value="HATPase_dom"/>
</dbReference>
<dbReference type="InterPro" id="IPR000014">
    <property type="entry name" value="PAS"/>
</dbReference>
<evidence type="ECO:0000313" key="10">
    <source>
        <dbReference type="Proteomes" id="UP000563094"/>
    </source>
</evidence>
<comment type="caution">
    <text evidence="9">The sequence shown here is derived from an EMBL/GenBank/DDBJ whole genome shotgun (WGS) entry which is preliminary data.</text>
</comment>
<dbReference type="InterPro" id="IPR036097">
    <property type="entry name" value="HisK_dim/P_sf"/>
</dbReference>
<evidence type="ECO:0000256" key="4">
    <source>
        <dbReference type="ARBA" id="ARBA00022679"/>
    </source>
</evidence>
<dbReference type="Pfam" id="PF02518">
    <property type="entry name" value="HATPase_c"/>
    <property type="match status" value="1"/>
</dbReference>
<dbReference type="InterPro" id="IPR036890">
    <property type="entry name" value="HATPase_C_sf"/>
</dbReference>
<dbReference type="CDD" id="cd00130">
    <property type="entry name" value="PAS"/>
    <property type="match status" value="1"/>
</dbReference>
<dbReference type="PANTHER" id="PTHR43304:SF1">
    <property type="entry name" value="PAC DOMAIN-CONTAINING PROTEIN"/>
    <property type="match status" value="1"/>
</dbReference>
<proteinExistence type="predicted"/>
<keyword evidence="6" id="KW-0175">Coiled coil</keyword>
<dbReference type="GO" id="GO:0000155">
    <property type="term" value="F:phosphorelay sensor kinase activity"/>
    <property type="evidence" value="ECO:0007669"/>
    <property type="project" value="InterPro"/>
</dbReference>
<dbReference type="SUPFAM" id="SSF55874">
    <property type="entry name" value="ATPase domain of HSP90 chaperone/DNA topoisomerase II/histidine kinase"/>
    <property type="match status" value="1"/>
</dbReference>
<sequence length="690" mass="78406">MNETSQLLSFSPASTALQPEDLYGIFMQAPAMMCVFKGPDHVFAFVNPPYQALVGDRPLLGKPIAEAMPELEGQPIFGLLDRVYQTGEPFHAHEMQVRLYHDNSNQNLGENYYNFVYQATHDLSGQIDGVLVFAYEVTAQVQARQETEKLNLELQTLNQQLETRVQERTQEVLEARADALREWERLQDLFMQALSPICILDGPQLVYQLVNPAYQQAFPGRELQGKPLLEAMPELKTSELPAILENVYQTGQTFVAQEFPVQIARFAEGPLEEMYWNITYQARYNRQGQIDGIMVFASEVADQVHARLAAEGSAQQLRLVTDALPVLISYIDQEEKYQFTNKSYETWFPLKAEDLLGRKVQDVVGKHSYQNVKQYIDRALTGERLDFEATMPYREGFTRHISTSYVPDIQEGEVKGFFALVTDITHQKEARLAVEESEKQAKALAQELEQTNEDLRHTNQQLTHINVDLDNFIYTASHDLKGPILNIDGLLTALLEDLPPDSLAPVQVQQTVELMQKSVQRFKRTIEHLTEITKLQKENRPSTTSVQLQEVFNDTLLDLDQAVKEAQAQVIAEGIAGVTFQFSEKSLRSIVYNLLSNAIKYASPERPPVVRLRYRQTSEHHLLSVQDNGLGMNLQRNHQLFGMFQRLHDHVEGSGIGLYMVKRMIDNAGGRIEVESEPGKGSTFTVFLPR</sequence>
<evidence type="ECO:0000256" key="3">
    <source>
        <dbReference type="ARBA" id="ARBA00022553"/>
    </source>
</evidence>
<keyword evidence="3" id="KW-0597">Phosphoprotein</keyword>
<protein>
    <recommendedName>
        <fullName evidence="2">histidine kinase</fullName>
        <ecNumber evidence="2">2.7.13.3</ecNumber>
    </recommendedName>
</protein>
<dbReference type="Gene3D" id="1.10.287.130">
    <property type="match status" value="1"/>
</dbReference>
<organism evidence="9 10">
    <name type="scientific">Rufibacter quisquiliarum</name>
    <dbReference type="NCBI Taxonomy" id="1549639"/>
    <lineage>
        <taxon>Bacteria</taxon>
        <taxon>Pseudomonadati</taxon>
        <taxon>Bacteroidota</taxon>
        <taxon>Cytophagia</taxon>
        <taxon>Cytophagales</taxon>
        <taxon>Hymenobacteraceae</taxon>
        <taxon>Rufibacter</taxon>
    </lineage>
</organism>
<dbReference type="AlphaFoldDB" id="A0A839G8K3"/>
<keyword evidence="4" id="KW-0808">Transferase</keyword>
<dbReference type="CDD" id="cd00082">
    <property type="entry name" value="HisKA"/>
    <property type="match status" value="1"/>
</dbReference>
<dbReference type="Gene3D" id="3.30.565.10">
    <property type="entry name" value="Histidine kinase-like ATPase, C-terminal domain"/>
    <property type="match status" value="1"/>
</dbReference>
<evidence type="ECO:0000256" key="6">
    <source>
        <dbReference type="SAM" id="Coils"/>
    </source>
</evidence>
<comment type="catalytic activity">
    <reaction evidence="1">
        <text>ATP + protein L-histidine = ADP + protein N-phospho-L-histidine.</text>
        <dbReference type="EC" id="2.7.13.3"/>
    </reaction>
</comment>
<dbReference type="PRINTS" id="PR00344">
    <property type="entry name" value="BCTRLSENSOR"/>
</dbReference>
<dbReference type="SMART" id="SM00388">
    <property type="entry name" value="HisKA"/>
    <property type="match status" value="1"/>
</dbReference>
<dbReference type="InterPro" id="IPR013656">
    <property type="entry name" value="PAS_4"/>
</dbReference>
<dbReference type="InterPro" id="IPR004358">
    <property type="entry name" value="Sig_transdc_His_kin-like_C"/>
</dbReference>
<evidence type="ECO:0000256" key="1">
    <source>
        <dbReference type="ARBA" id="ARBA00000085"/>
    </source>
</evidence>
<dbReference type="InterPro" id="IPR005467">
    <property type="entry name" value="His_kinase_dom"/>
</dbReference>
<dbReference type="SMART" id="SM00387">
    <property type="entry name" value="HATPase_c"/>
    <property type="match status" value="1"/>
</dbReference>
<dbReference type="PROSITE" id="PS50112">
    <property type="entry name" value="PAS"/>
    <property type="match status" value="1"/>
</dbReference>
<accession>A0A839G8K3</accession>
<dbReference type="SUPFAM" id="SSF47384">
    <property type="entry name" value="Homodimeric domain of signal transducing histidine kinase"/>
    <property type="match status" value="1"/>
</dbReference>
<evidence type="ECO:0000259" key="7">
    <source>
        <dbReference type="PROSITE" id="PS50109"/>
    </source>
</evidence>
<keyword evidence="10" id="KW-1185">Reference proteome</keyword>
<dbReference type="EC" id="2.7.13.3" evidence="2"/>
<name>A0A839G8K3_9BACT</name>
<dbReference type="Pfam" id="PF00512">
    <property type="entry name" value="HisKA"/>
    <property type="match status" value="1"/>
</dbReference>
<feature type="domain" description="PAS" evidence="8">
    <location>
        <begin position="313"/>
        <end position="383"/>
    </location>
</feature>
<dbReference type="RefSeq" id="WP_182511117.1">
    <property type="nucleotide sequence ID" value="NZ_JACJIQ010000001.1"/>
</dbReference>
<evidence type="ECO:0000313" key="9">
    <source>
        <dbReference type="EMBL" id="MBA9075322.1"/>
    </source>
</evidence>
<dbReference type="SMART" id="SM00091">
    <property type="entry name" value="PAS"/>
    <property type="match status" value="3"/>
</dbReference>
<feature type="domain" description="Histidine kinase" evidence="7">
    <location>
        <begin position="475"/>
        <end position="690"/>
    </location>
</feature>
<dbReference type="Proteomes" id="UP000563094">
    <property type="component" value="Unassembled WGS sequence"/>
</dbReference>
<dbReference type="Gene3D" id="3.30.450.20">
    <property type="entry name" value="PAS domain"/>
    <property type="match status" value="3"/>
</dbReference>
<evidence type="ECO:0000256" key="2">
    <source>
        <dbReference type="ARBA" id="ARBA00012438"/>
    </source>
</evidence>
<dbReference type="PANTHER" id="PTHR43304">
    <property type="entry name" value="PHYTOCHROME-LIKE PROTEIN CPH1"/>
    <property type="match status" value="1"/>
</dbReference>
<dbReference type="InterPro" id="IPR003661">
    <property type="entry name" value="HisK_dim/P_dom"/>
</dbReference>
<dbReference type="Pfam" id="PF08448">
    <property type="entry name" value="PAS_4"/>
    <property type="match status" value="3"/>
</dbReference>
<dbReference type="SUPFAM" id="SSF55785">
    <property type="entry name" value="PYP-like sensor domain (PAS domain)"/>
    <property type="match status" value="3"/>
</dbReference>
<evidence type="ECO:0000259" key="8">
    <source>
        <dbReference type="PROSITE" id="PS50112"/>
    </source>
</evidence>